<feature type="domain" description="Ig-like" evidence="11">
    <location>
        <begin position="274"/>
        <end position="388"/>
    </location>
</feature>
<evidence type="ECO:0000256" key="4">
    <source>
        <dbReference type="ARBA" id="ARBA00022737"/>
    </source>
</evidence>
<evidence type="ECO:0000256" key="10">
    <source>
        <dbReference type="SAM" id="Phobius"/>
    </source>
</evidence>
<evidence type="ECO:0000259" key="11">
    <source>
        <dbReference type="PROSITE" id="PS50835"/>
    </source>
</evidence>
<evidence type="ECO:0000256" key="2">
    <source>
        <dbReference type="ARBA" id="ARBA00022475"/>
    </source>
</evidence>
<dbReference type="FunFam" id="2.60.40.10:FF:000328">
    <property type="entry name" value="CLUMA_CG000981, isoform A"/>
    <property type="match status" value="1"/>
</dbReference>
<evidence type="ECO:0000256" key="8">
    <source>
        <dbReference type="ARBA" id="ARBA00023319"/>
    </source>
</evidence>
<name>A0A6P6XLF4_DERPT</name>
<dbReference type="AlphaFoldDB" id="A0A6P6XLF4"/>
<evidence type="ECO:0000256" key="9">
    <source>
        <dbReference type="SAM" id="MobiDB-lite"/>
    </source>
</evidence>
<dbReference type="InterPro" id="IPR007110">
    <property type="entry name" value="Ig-like_dom"/>
</dbReference>
<gene>
    <name evidence="13" type="primary">LOC113788539</name>
</gene>
<dbReference type="SMART" id="SM00409">
    <property type="entry name" value="IG"/>
    <property type="match status" value="3"/>
</dbReference>
<feature type="compositionally biased region" description="Basic residues" evidence="9">
    <location>
        <begin position="46"/>
        <end position="56"/>
    </location>
</feature>
<keyword evidence="5 10" id="KW-0472">Membrane</keyword>
<proteinExistence type="predicted"/>
<evidence type="ECO:0000256" key="6">
    <source>
        <dbReference type="ARBA" id="ARBA00023157"/>
    </source>
</evidence>
<dbReference type="PROSITE" id="PS50835">
    <property type="entry name" value="IG_LIKE"/>
    <property type="match status" value="3"/>
</dbReference>
<dbReference type="OrthoDB" id="10012075at2759"/>
<keyword evidence="4" id="KW-0677">Repeat</keyword>
<keyword evidence="10" id="KW-1133">Transmembrane helix</keyword>
<keyword evidence="10" id="KW-0812">Transmembrane</keyword>
<dbReference type="Pfam" id="PF07679">
    <property type="entry name" value="I-set"/>
    <property type="match status" value="1"/>
</dbReference>
<evidence type="ECO:0000256" key="3">
    <source>
        <dbReference type="ARBA" id="ARBA00022729"/>
    </source>
</evidence>
<feature type="transmembrane region" description="Helical" evidence="10">
    <location>
        <begin position="12"/>
        <end position="30"/>
    </location>
</feature>
<feature type="region of interest" description="Disordered" evidence="9">
    <location>
        <begin position="43"/>
        <end position="62"/>
    </location>
</feature>
<dbReference type="Pfam" id="PF13927">
    <property type="entry name" value="Ig_3"/>
    <property type="match status" value="1"/>
</dbReference>
<feature type="region of interest" description="Disordered" evidence="9">
    <location>
        <begin position="423"/>
        <end position="443"/>
    </location>
</feature>
<dbReference type="InParanoid" id="A0A6P6XLF4"/>
<evidence type="ECO:0000313" key="13">
    <source>
        <dbReference type="RefSeq" id="XP_027193796.1"/>
    </source>
</evidence>
<keyword evidence="6" id="KW-1015">Disulfide bond</keyword>
<accession>A0A6P6XLF4</accession>
<dbReference type="Proteomes" id="UP000515146">
    <property type="component" value="Unplaced"/>
</dbReference>
<dbReference type="InterPro" id="IPR051170">
    <property type="entry name" value="Neural/epithelial_adhesion"/>
</dbReference>
<feature type="domain" description="Ig-like" evidence="11">
    <location>
        <begin position="173"/>
        <end position="263"/>
    </location>
</feature>
<dbReference type="InterPro" id="IPR003599">
    <property type="entry name" value="Ig_sub"/>
</dbReference>
<protein>
    <submittedName>
        <fullName evidence="13">Protein amalgam-like</fullName>
    </submittedName>
</protein>
<evidence type="ECO:0000256" key="7">
    <source>
        <dbReference type="ARBA" id="ARBA00023180"/>
    </source>
</evidence>
<keyword evidence="3" id="KW-0732">Signal</keyword>
<dbReference type="PANTHER" id="PTHR12231:SF253">
    <property type="entry name" value="DPR-INTERACTING PROTEIN ETA, ISOFORM B-RELATED"/>
    <property type="match status" value="1"/>
</dbReference>
<feature type="domain" description="Ig-like" evidence="11">
    <location>
        <begin position="68"/>
        <end position="157"/>
    </location>
</feature>
<dbReference type="KEGG" id="dpte:113788539"/>
<dbReference type="InterPro" id="IPR013783">
    <property type="entry name" value="Ig-like_fold"/>
</dbReference>
<dbReference type="SUPFAM" id="SSF48726">
    <property type="entry name" value="Immunoglobulin"/>
    <property type="match status" value="3"/>
</dbReference>
<keyword evidence="7" id="KW-0325">Glycoprotein</keyword>
<dbReference type="FunCoup" id="A0A6P6XLF4">
    <property type="interactions" value="168"/>
</dbReference>
<dbReference type="InterPro" id="IPR013098">
    <property type="entry name" value="Ig_I-set"/>
</dbReference>
<dbReference type="RefSeq" id="XP_027193796.1">
    <property type="nucleotide sequence ID" value="XM_027337995.1"/>
</dbReference>
<organism evidence="12 13">
    <name type="scientific">Dermatophagoides pteronyssinus</name>
    <name type="common">European house dust mite</name>
    <dbReference type="NCBI Taxonomy" id="6956"/>
    <lineage>
        <taxon>Eukaryota</taxon>
        <taxon>Metazoa</taxon>
        <taxon>Ecdysozoa</taxon>
        <taxon>Arthropoda</taxon>
        <taxon>Chelicerata</taxon>
        <taxon>Arachnida</taxon>
        <taxon>Acari</taxon>
        <taxon>Acariformes</taxon>
        <taxon>Sarcoptiformes</taxon>
        <taxon>Astigmata</taxon>
        <taxon>Psoroptidia</taxon>
        <taxon>Analgoidea</taxon>
        <taxon>Pyroglyphidae</taxon>
        <taxon>Dermatophagoidinae</taxon>
        <taxon>Dermatophagoides</taxon>
    </lineage>
</organism>
<evidence type="ECO:0000313" key="12">
    <source>
        <dbReference type="Proteomes" id="UP000515146"/>
    </source>
</evidence>
<dbReference type="InterPro" id="IPR036179">
    <property type="entry name" value="Ig-like_dom_sf"/>
</dbReference>
<dbReference type="PANTHER" id="PTHR12231">
    <property type="entry name" value="CTX-RELATED TYPE I TRANSMEMBRANE PROTEIN"/>
    <property type="match status" value="1"/>
</dbReference>
<sequence>MGLLPIMIIKRLIIILFKTIITIIMLIYQLEFCHSNSLNSTISNQQHKHHHHHNHHQQQQQQNQDIIPYFTKPIENSTTVLGRNALLECSVENLGPYKVAWLKMDSSNSEPTVLTIGLDTLFGERKYRVTQNSDRQWFLHIKHVRISDRGNYMCQVNAKNMISQVGHLDVQVPPILNEERTSSDTTVDEHQKAVLKCSAKGYPKPKISWRREDGQPINLGLFGGQKYSVQTFEGSQLNLTQVTRDDMGAYLCIASNGVQPSISRRVLLHVNFRPKIRVQNQLISSRVGSRIQLVCMCEAYPRPIAIWITPTDIPIIANPSTQQSATTTIISIGNRSLLSNLTETIKNINNKKYEANEEYHGFRTTMRLIINYLTIEDFGTFKCLAKNSLGEKEGLIRVYEKTEIQSPTQHEQNLLINRYKNSANHGRKHSSNHTDDADDDDDDDDFGYDNENLLYDKPNQSLTSADNNHIINGKLIFVNFLLSTILLLR</sequence>
<dbReference type="GO" id="GO:0043005">
    <property type="term" value="C:neuron projection"/>
    <property type="evidence" value="ECO:0007669"/>
    <property type="project" value="TreeGrafter"/>
</dbReference>
<dbReference type="InterPro" id="IPR003598">
    <property type="entry name" value="Ig_sub2"/>
</dbReference>
<dbReference type="OMA" id="NAKNMIS"/>
<comment type="subcellular location">
    <subcellularLocation>
        <location evidence="1">Cell membrane</location>
    </subcellularLocation>
</comment>
<keyword evidence="12" id="KW-1185">Reference proteome</keyword>
<evidence type="ECO:0000256" key="1">
    <source>
        <dbReference type="ARBA" id="ARBA00004236"/>
    </source>
</evidence>
<keyword evidence="8" id="KW-0393">Immunoglobulin domain</keyword>
<evidence type="ECO:0000256" key="5">
    <source>
        <dbReference type="ARBA" id="ARBA00023136"/>
    </source>
</evidence>
<reference evidence="13" key="1">
    <citation type="submission" date="2025-08" db="UniProtKB">
        <authorList>
            <consortium name="RefSeq"/>
        </authorList>
    </citation>
    <scope>IDENTIFICATION</scope>
    <source>
        <strain evidence="13">Airmid</strain>
    </source>
</reference>
<dbReference type="GO" id="GO:0005886">
    <property type="term" value="C:plasma membrane"/>
    <property type="evidence" value="ECO:0007669"/>
    <property type="project" value="UniProtKB-SubCell"/>
</dbReference>
<dbReference type="Gene3D" id="2.60.40.10">
    <property type="entry name" value="Immunoglobulins"/>
    <property type="match status" value="3"/>
</dbReference>
<dbReference type="SMART" id="SM00408">
    <property type="entry name" value="IGc2"/>
    <property type="match status" value="3"/>
</dbReference>
<keyword evidence="2" id="KW-1003">Cell membrane</keyword>